<reference evidence="13" key="1">
    <citation type="submission" date="2020-05" db="EMBL/GenBank/DDBJ databases">
        <authorList>
            <person name="Chiriac C."/>
            <person name="Salcher M."/>
            <person name="Ghai R."/>
            <person name="Kavagutti S V."/>
        </authorList>
    </citation>
    <scope>NUCLEOTIDE SEQUENCE</scope>
</reference>
<dbReference type="InterPro" id="IPR017945">
    <property type="entry name" value="DHBP_synth_RibB-like_a/b_dom"/>
</dbReference>
<evidence type="ECO:0000256" key="1">
    <source>
        <dbReference type="ARBA" id="ARBA00004496"/>
    </source>
</evidence>
<dbReference type="GO" id="GO:0008033">
    <property type="term" value="P:tRNA processing"/>
    <property type="evidence" value="ECO:0007669"/>
    <property type="project" value="UniProtKB-KW"/>
</dbReference>
<feature type="domain" description="YrdC-like" evidence="12">
    <location>
        <begin position="6"/>
        <end position="192"/>
    </location>
</feature>
<dbReference type="Pfam" id="PF01300">
    <property type="entry name" value="Sua5_yciO_yrdC"/>
    <property type="match status" value="1"/>
</dbReference>
<evidence type="ECO:0000256" key="6">
    <source>
        <dbReference type="ARBA" id="ARBA00022694"/>
    </source>
</evidence>
<dbReference type="EMBL" id="CAFAAB010000030">
    <property type="protein sequence ID" value="CAB4779156.1"/>
    <property type="molecule type" value="Genomic_DNA"/>
</dbReference>
<evidence type="ECO:0000256" key="10">
    <source>
        <dbReference type="ARBA" id="ARBA00029774"/>
    </source>
</evidence>
<dbReference type="GO" id="GO:0003725">
    <property type="term" value="F:double-stranded RNA binding"/>
    <property type="evidence" value="ECO:0007669"/>
    <property type="project" value="InterPro"/>
</dbReference>
<evidence type="ECO:0000256" key="9">
    <source>
        <dbReference type="ARBA" id="ARBA00022840"/>
    </source>
</evidence>
<comment type="subcellular location">
    <subcellularLocation>
        <location evidence="1">Cytoplasm</location>
    </subcellularLocation>
</comment>
<keyword evidence="4" id="KW-0963">Cytoplasm</keyword>
<evidence type="ECO:0000256" key="2">
    <source>
        <dbReference type="ARBA" id="ARBA00007663"/>
    </source>
</evidence>
<evidence type="ECO:0000313" key="13">
    <source>
        <dbReference type="EMBL" id="CAB4779156.1"/>
    </source>
</evidence>
<evidence type="ECO:0000256" key="4">
    <source>
        <dbReference type="ARBA" id="ARBA00022490"/>
    </source>
</evidence>
<dbReference type="GO" id="GO:0005524">
    <property type="term" value="F:ATP binding"/>
    <property type="evidence" value="ECO:0007669"/>
    <property type="project" value="UniProtKB-KW"/>
</dbReference>
<evidence type="ECO:0000256" key="8">
    <source>
        <dbReference type="ARBA" id="ARBA00022741"/>
    </source>
</evidence>
<comment type="catalytic activity">
    <reaction evidence="11">
        <text>L-threonine + hydrogencarbonate + ATP = L-threonylcarbamoyladenylate + diphosphate + H2O</text>
        <dbReference type="Rhea" id="RHEA:36407"/>
        <dbReference type="ChEBI" id="CHEBI:15377"/>
        <dbReference type="ChEBI" id="CHEBI:17544"/>
        <dbReference type="ChEBI" id="CHEBI:30616"/>
        <dbReference type="ChEBI" id="CHEBI:33019"/>
        <dbReference type="ChEBI" id="CHEBI:57926"/>
        <dbReference type="ChEBI" id="CHEBI:73682"/>
        <dbReference type="EC" id="2.7.7.87"/>
    </reaction>
</comment>
<keyword evidence="9" id="KW-0067">ATP-binding</keyword>
<keyword evidence="6" id="KW-0819">tRNA processing</keyword>
<evidence type="ECO:0000259" key="12">
    <source>
        <dbReference type="PROSITE" id="PS51163"/>
    </source>
</evidence>
<accession>A0A6J6W721</accession>
<dbReference type="GO" id="GO:0061710">
    <property type="term" value="F:L-threonylcarbamoyladenylate synthase"/>
    <property type="evidence" value="ECO:0007669"/>
    <property type="project" value="UniProtKB-EC"/>
</dbReference>
<evidence type="ECO:0000256" key="11">
    <source>
        <dbReference type="ARBA" id="ARBA00048366"/>
    </source>
</evidence>
<proteinExistence type="inferred from homology"/>
<sequence>MEILTPLQIDEVAALLNAGHVVVIPTDTVYGVAAKFEIASAVQQLFAIKQRPSTVPLPVFVNDSDGVFQVGGRETASASTLAHAFWPGPLTLIVPALASSAERIGSRDATIGFRRPNDELVEYLVSRCGPLAVTSANEHGAPPCTSVAEVQEAFEGNELVAAVLDGGERNGTVSTVVICDDHGYRIVREGALSGDQLAAAFRG</sequence>
<keyword evidence="5" id="KW-0808">Transferase</keyword>
<evidence type="ECO:0000256" key="3">
    <source>
        <dbReference type="ARBA" id="ARBA00012584"/>
    </source>
</evidence>
<dbReference type="EC" id="2.7.7.87" evidence="3"/>
<dbReference type="PANTHER" id="PTHR17490:SF16">
    <property type="entry name" value="THREONYLCARBAMOYL-AMP SYNTHASE"/>
    <property type="match status" value="1"/>
</dbReference>
<dbReference type="AlphaFoldDB" id="A0A6J6W721"/>
<evidence type="ECO:0000256" key="7">
    <source>
        <dbReference type="ARBA" id="ARBA00022695"/>
    </source>
</evidence>
<dbReference type="PANTHER" id="PTHR17490">
    <property type="entry name" value="SUA5"/>
    <property type="match status" value="1"/>
</dbReference>
<dbReference type="GO" id="GO:0000049">
    <property type="term" value="F:tRNA binding"/>
    <property type="evidence" value="ECO:0007669"/>
    <property type="project" value="TreeGrafter"/>
</dbReference>
<protein>
    <recommendedName>
        <fullName evidence="10">L-threonylcarbamoyladenylate synthase</fullName>
        <ecNumber evidence="3">2.7.7.87</ecNumber>
    </recommendedName>
    <alternativeName>
        <fullName evidence="10">L-threonylcarbamoyladenylate synthase</fullName>
    </alternativeName>
</protein>
<gene>
    <name evidence="13" type="ORF">UFOPK2958_00408</name>
</gene>
<dbReference type="NCBIfam" id="TIGR00057">
    <property type="entry name" value="L-threonylcarbamoyladenylate synthase"/>
    <property type="match status" value="1"/>
</dbReference>
<evidence type="ECO:0000256" key="5">
    <source>
        <dbReference type="ARBA" id="ARBA00022679"/>
    </source>
</evidence>
<dbReference type="SUPFAM" id="SSF55821">
    <property type="entry name" value="YrdC/RibB"/>
    <property type="match status" value="1"/>
</dbReference>
<dbReference type="PROSITE" id="PS51163">
    <property type="entry name" value="YRDC"/>
    <property type="match status" value="1"/>
</dbReference>
<dbReference type="InterPro" id="IPR006070">
    <property type="entry name" value="Sua5-like_dom"/>
</dbReference>
<comment type="similarity">
    <text evidence="2">Belongs to the SUA5 family.</text>
</comment>
<dbReference type="InterPro" id="IPR050156">
    <property type="entry name" value="TC-AMP_synthase_SUA5"/>
</dbReference>
<dbReference type="GO" id="GO:0006450">
    <property type="term" value="P:regulation of translational fidelity"/>
    <property type="evidence" value="ECO:0007669"/>
    <property type="project" value="TreeGrafter"/>
</dbReference>
<keyword evidence="8" id="KW-0547">Nucleotide-binding</keyword>
<keyword evidence="7" id="KW-0548">Nucleotidyltransferase</keyword>
<organism evidence="13">
    <name type="scientific">freshwater metagenome</name>
    <dbReference type="NCBI Taxonomy" id="449393"/>
    <lineage>
        <taxon>unclassified sequences</taxon>
        <taxon>metagenomes</taxon>
        <taxon>ecological metagenomes</taxon>
    </lineage>
</organism>
<name>A0A6J6W721_9ZZZZ</name>
<dbReference type="GO" id="GO:0005737">
    <property type="term" value="C:cytoplasm"/>
    <property type="evidence" value="ECO:0007669"/>
    <property type="project" value="UniProtKB-SubCell"/>
</dbReference>
<dbReference type="Gene3D" id="3.90.870.10">
    <property type="entry name" value="DHBP synthase"/>
    <property type="match status" value="1"/>
</dbReference>